<protein>
    <submittedName>
        <fullName evidence="1">Uncharacterized protein</fullName>
    </submittedName>
</protein>
<accession>A0A645DBX0</accession>
<comment type="caution">
    <text evidence="1">The sequence shown here is derived from an EMBL/GenBank/DDBJ whole genome shotgun (WGS) entry which is preliminary data.</text>
</comment>
<proteinExistence type="predicted"/>
<reference evidence="1" key="1">
    <citation type="submission" date="2019-08" db="EMBL/GenBank/DDBJ databases">
        <authorList>
            <person name="Kucharzyk K."/>
            <person name="Murdoch R.W."/>
            <person name="Higgins S."/>
            <person name="Loffler F."/>
        </authorList>
    </citation>
    <scope>NUCLEOTIDE SEQUENCE</scope>
</reference>
<dbReference type="AlphaFoldDB" id="A0A645DBX0"/>
<gene>
    <name evidence="1" type="ORF">SDC9_133776</name>
</gene>
<evidence type="ECO:0000313" key="1">
    <source>
        <dbReference type="EMBL" id="MPM86685.1"/>
    </source>
</evidence>
<sequence>MQVQADQLFWVALADCTHGFPDGDGSGPAHGVQQANTLGVQTVFFGDAEACIDQGEHSLQRDVAVEVASECRSHVHVVHGDVAGGKVGGNAAGFCLIVLEAGVLVFLQEGGRSGQRDGAGDVEHTRALGAIQAFFIEPDTCVLYAGSAGDALADLIGVGHLWNHFGVHKRAHHDLLEACLRQGIDQSNLVICADQTFFNLKAFARAFFFDRNSFGKVEHGSYSLRDRYE</sequence>
<organism evidence="1">
    <name type="scientific">bioreactor metagenome</name>
    <dbReference type="NCBI Taxonomy" id="1076179"/>
    <lineage>
        <taxon>unclassified sequences</taxon>
        <taxon>metagenomes</taxon>
        <taxon>ecological metagenomes</taxon>
    </lineage>
</organism>
<dbReference type="EMBL" id="VSSQ01034669">
    <property type="protein sequence ID" value="MPM86685.1"/>
    <property type="molecule type" value="Genomic_DNA"/>
</dbReference>
<name>A0A645DBX0_9ZZZZ</name>